<keyword evidence="2" id="KW-1185">Reference proteome</keyword>
<organism evidence="1 2">
    <name type="scientific">Rhizoclosmatium globosum</name>
    <dbReference type="NCBI Taxonomy" id="329046"/>
    <lineage>
        <taxon>Eukaryota</taxon>
        <taxon>Fungi</taxon>
        <taxon>Fungi incertae sedis</taxon>
        <taxon>Chytridiomycota</taxon>
        <taxon>Chytridiomycota incertae sedis</taxon>
        <taxon>Chytridiomycetes</taxon>
        <taxon>Chytridiales</taxon>
        <taxon>Chytriomycetaceae</taxon>
        <taxon>Rhizoclosmatium</taxon>
    </lineage>
</organism>
<proteinExistence type="predicted"/>
<evidence type="ECO:0000313" key="1">
    <source>
        <dbReference type="EMBL" id="ORY41273.1"/>
    </source>
</evidence>
<evidence type="ECO:0000313" key="2">
    <source>
        <dbReference type="Proteomes" id="UP000193642"/>
    </source>
</evidence>
<comment type="caution">
    <text evidence="1">The sequence shown here is derived from an EMBL/GenBank/DDBJ whole genome shotgun (WGS) entry which is preliminary data.</text>
</comment>
<sequence length="62" mass="6848">MHHLESILRETEAAVAAIASDLSSPQSKIDKIQRSIAAALDELKDLRLEFDADSDVANWKGR</sequence>
<protein>
    <submittedName>
        <fullName evidence="1">Uncharacterized protein</fullName>
    </submittedName>
</protein>
<dbReference type="AlphaFoldDB" id="A0A1Y2C2K5"/>
<gene>
    <name evidence="1" type="ORF">BCR33DRAFT_787021</name>
</gene>
<accession>A0A1Y2C2K5</accession>
<dbReference type="EMBL" id="MCGO01000032">
    <property type="protein sequence ID" value="ORY41273.1"/>
    <property type="molecule type" value="Genomic_DNA"/>
</dbReference>
<reference evidence="1 2" key="1">
    <citation type="submission" date="2016-07" db="EMBL/GenBank/DDBJ databases">
        <title>Pervasive Adenine N6-methylation of Active Genes in Fungi.</title>
        <authorList>
            <consortium name="DOE Joint Genome Institute"/>
            <person name="Mondo S.J."/>
            <person name="Dannebaum R.O."/>
            <person name="Kuo R.C."/>
            <person name="Labutti K."/>
            <person name="Haridas S."/>
            <person name="Kuo A."/>
            <person name="Salamov A."/>
            <person name="Ahrendt S.R."/>
            <person name="Lipzen A."/>
            <person name="Sullivan W."/>
            <person name="Andreopoulos W.B."/>
            <person name="Clum A."/>
            <person name="Lindquist E."/>
            <person name="Daum C."/>
            <person name="Ramamoorthy G.K."/>
            <person name="Gryganskyi A."/>
            <person name="Culley D."/>
            <person name="Magnuson J.K."/>
            <person name="James T.Y."/>
            <person name="O'Malley M.A."/>
            <person name="Stajich J.E."/>
            <person name="Spatafora J.W."/>
            <person name="Visel A."/>
            <person name="Grigoriev I.V."/>
        </authorList>
    </citation>
    <scope>NUCLEOTIDE SEQUENCE [LARGE SCALE GENOMIC DNA]</scope>
    <source>
        <strain evidence="1 2">JEL800</strain>
    </source>
</reference>
<name>A0A1Y2C2K5_9FUNG</name>
<dbReference type="Proteomes" id="UP000193642">
    <property type="component" value="Unassembled WGS sequence"/>
</dbReference>